<dbReference type="HOGENOM" id="CLU_2681466_0_0_11"/>
<dbReference type="AlphaFoldDB" id="A0A0B6TV59"/>
<evidence type="ECO:0000313" key="2">
    <source>
        <dbReference type="EMBL" id="AJK70164.1"/>
    </source>
</evidence>
<proteinExistence type="predicted"/>
<protein>
    <submittedName>
        <fullName evidence="2">Uncharacterized protein</fullName>
    </submittedName>
</protein>
<gene>
    <name evidence="2" type="ORF">B840_12980</name>
</gene>
<dbReference type="KEGG" id="cmq:B840_12980"/>
<dbReference type="Proteomes" id="UP000031928">
    <property type="component" value="Plasmid pCmarinum1"/>
</dbReference>
<dbReference type="EMBL" id="CP007792">
    <property type="protein sequence ID" value="AJK70164.1"/>
    <property type="molecule type" value="Genomic_DNA"/>
</dbReference>
<name>A0A0B6TV59_9CORY</name>
<feature type="region of interest" description="Disordered" evidence="1">
    <location>
        <begin position="1"/>
        <end position="74"/>
    </location>
</feature>
<sequence length="74" mass="8233">MSTKQAEARSMTGSLRRRAQLPKTHAGRAPPGKNRHDADPRYLPNWTGTVPGYDNEHSCLGPRHSGLHDMVTTR</sequence>
<geneLocation type="plasmid" evidence="2 3">
    <name>pCmarinum1</name>
</geneLocation>
<organism evidence="2 3">
    <name type="scientific">Corynebacterium marinum DSM 44953</name>
    <dbReference type="NCBI Taxonomy" id="1224162"/>
    <lineage>
        <taxon>Bacteria</taxon>
        <taxon>Bacillati</taxon>
        <taxon>Actinomycetota</taxon>
        <taxon>Actinomycetes</taxon>
        <taxon>Mycobacteriales</taxon>
        <taxon>Corynebacteriaceae</taxon>
        <taxon>Corynebacterium</taxon>
    </lineage>
</organism>
<keyword evidence="2" id="KW-0614">Plasmid</keyword>
<reference evidence="2 3" key="1">
    <citation type="submission" date="2014-05" db="EMBL/GenBank/DDBJ databases">
        <title>Complete genome sequence of Corynebacterium marinum DSM 44953.</title>
        <authorList>
            <person name="Schaffert L."/>
            <person name="Albersmeier A."/>
            <person name="Kalinowski J."/>
            <person name="Ruckert C."/>
        </authorList>
    </citation>
    <scope>NUCLEOTIDE SEQUENCE [LARGE SCALE GENOMIC DNA]</scope>
    <source>
        <strain evidence="2 3">DSM 44953</strain>
        <plasmid evidence="2 3">pCmarinum1</plasmid>
    </source>
</reference>
<accession>A0A0B6TV59</accession>
<evidence type="ECO:0000256" key="1">
    <source>
        <dbReference type="SAM" id="MobiDB-lite"/>
    </source>
</evidence>
<keyword evidence="3" id="KW-1185">Reference proteome</keyword>
<evidence type="ECO:0000313" key="3">
    <source>
        <dbReference type="Proteomes" id="UP000031928"/>
    </source>
</evidence>